<organism evidence="1 2">
    <name type="scientific">Granulosicoccus antarcticus IMCC3135</name>
    <dbReference type="NCBI Taxonomy" id="1192854"/>
    <lineage>
        <taxon>Bacteria</taxon>
        <taxon>Pseudomonadati</taxon>
        <taxon>Pseudomonadota</taxon>
        <taxon>Gammaproteobacteria</taxon>
        <taxon>Chromatiales</taxon>
        <taxon>Granulosicoccaceae</taxon>
        <taxon>Granulosicoccus</taxon>
    </lineage>
</organism>
<dbReference type="AlphaFoldDB" id="A0A2Z2NTQ3"/>
<reference evidence="1 2" key="1">
    <citation type="submission" date="2016-12" db="EMBL/GenBank/DDBJ databases">
        <authorList>
            <person name="Song W.-J."/>
            <person name="Kurnit D.M."/>
        </authorList>
    </citation>
    <scope>NUCLEOTIDE SEQUENCE [LARGE SCALE GENOMIC DNA]</scope>
    <source>
        <strain evidence="1 2">IMCC3135</strain>
    </source>
</reference>
<dbReference type="Proteomes" id="UP000250079">
    <property type="component" value="Chromosome"/>
</dbReference>
<protein>
    <submittedName>
        <fullName evidence="1">Uncharacterized protein</fullName>
    </submittedName>
</protein>
<dbReference type="RefSeq" id="WP_088919004.1">
    <property type="nucleotide sequence ID" value="NZ_CP018632.1"/>
</dbReference>
<evidence type="ECO:0000313" key="2">
    <source>
        <dbReference type="Proteomes" id="UP000250079"/>
    </source>
</evidence>
<dbReference type="EMBL" id="CP018632">
    <property type="protein sequence ID" value="ASJ73885.1"/>
    <property type="molecule type" value="Genomic_DNA"/>
</dbReference>
<sequence length="94" mass="10469">MQPTCELPSEQHLRARLDSVGVFNLITDDRFLATIEAQLPAHRERTYPPTEALAMFVAQVLNDDSSCQRAVNDRIIRCLSHGLRPPGTSTAAYC</sequence>
<name>A0A2Z2NTQ3_9GAMM</name>
<accession>A0A2Z2NTQ3</accession>
<gene>
    <name evidence="1" type="ORF">IMCC3135_19030</name>
</gene>
<dbReference type="OrthoDB" id="9796012at2"/>
<proteinExistence type="predicted"/>
<evidence type="ECO:0000313" key="1">
    <source>
        <dbReference type="EMBL" id="ASJ73885.1"/>
    </source>
</evidence>
<dbReference type="KEGG" id="gai:IMCC3135_19030"/>
<keyword evidence="2" id="KW-1185">Reference proteome</keyword>